<keyword evidence="4" id="KW-1185">Reference proteome</keyword>
<sequence>MGGSVFFFVESKSFEFSVEEGGMFYQLRIYERGRDYLRSIFMGKGSAKRLLFNVEELISGQSSGQFAKSCREGDKCFILQLGSHSHGAFLLISELTHGRRKGSIVVPEGKTYREWLERIWVTPEEGVSPGVSSSQASYHREIKLGAKILSTIDGIEDKGIKAELTLDTILCMERGLDGNWAVVWSEVKEVGPKEVQPKKPTIQNFQKVSNSGPFNYIKPKPVWRPRQSQSLANPDHRQRGNSDLVALGVSESQVLPPGQLDASLSDDGLTPMRVLDTPVNGKKLAARCSSILGIPNSSKAAFSGFSGSDAEETQGLGRWHARFTGNLVLSSAMAGIQPPMLKEGSPILCRQPWVDHNRFSPLLGLGFGLEAEPDFGLHVLSWEASGVDVSGFDFGEKDNWVLDCEPLSRWEPLARDSIEGKQVHAKWPMAWCIVGDFNIIRFPSKRIGCESFSPAMFAFSDFIENNFLVDLPLEGASFTWFRDFGVPSMSRIDRALVSLDWEEHYVDISQRVLPRALSDHCPLLLEAGVVRRSRSAFEFENMWLKVEGFVDSKALVGWIQFCGLSKFHFGSKIKGSENAREELVGLSNEDHIHHLQIKGDIDQLASLEEISWRQKSRALYVKEGDNNTWFFYKLANSHRNANQIKRIEMDGILYEDEPDVRSQLVLFYQGLFKEIEVGCPTMDGLDFACIEEGEQLSLEKEFTKKEVTQVLREMEGDKAPSPDGFTIAFFHICWSVVEKDVTDFFAHFHKHFGFERSMNASFITLIPKKCNAVNIKDFHPISLILDSMLIANECLDSRLKSRSPTWEQLLSIRLVLSCFQAFTGLKVNIGKMRDGTRIRFWHDRWIGENSLKDRYPELYACSTVKDACISELIQPRIPRDVRRDTLCWRLKRDGKFKTRSYYHEIRGASNSLFPWKGVWKPKIPKCVAFFLWIAAHGRILTLDNLILKGHPLANWCCMCCCDGESVNDLLLHCPVTHFLWAFMLQVFDIHWVMSGLVAGLLSSWHQWLGKHNSEIWNLVPGCLMWIVWLEQNRRSFEDKEKTLEELKILCQRSLMEWSRC</sequence>
<dbReference type="EnsemblPlants" id="QL05p026285:mrna">
    <property type="protein sequence ID" value="QL05p026285:mrna"/>
    <property type="gene ID" value="QL05p026285"/>
</dbReference>
<feature type="region of interest" description="Disordered" evidence="1">
    <location>
        <begin position="216"/>
        <end position="240"/>
    </location>
</feature>
<accession>A0A7N2LLY4</accession>
<dbReference type="SUPFAM" id="SSF56219">
    <property type="entry name" value="DNase I-like"/>
    <property type="match status" value="1"/>
</dbReference>
<dbReference type="InParanoid" id="A0A7N2LLY4"/>
<evidence type="ECO:0000313" key="4">
    <source>
        <dbReference type="Proteomes" id="UP000594261"/>
    </source>
</evidence>
<organism evidence="3 4">
    <name type="scientific">Quercus lobata</name>
    <name type="common">Valley oak</name>
    <dbReference type="NCBI Taxonomy" id="97700"/>
    <lineage>
        <taxon>Eukaryota</taxon>
        <taxon>Viridiplantae</taxon>
        <taxon>Streptophyta</taxon>
        <taxon>Embryophyta</taxon>
        <taxon>Tracheophyta</taxon>
        <taxon>Spermatophyta</taxon>
        <taxon>Magnoliopsida</taxon>
        <taxon>eudicotyledons</taxon>
        <taxon>Gunneridae</taxon>
        <taxon>Pentapetalae</taxon>
        <taxon>rosids</taxon>
        <taxon>fabids</taxon>
        <taxon>Fagales</taxon>
        <taxon>Fagaceae</taxon>
        <taxon>Quercus</taxon>
    </lineage>
</organism>
<reference evidence="3 4" key="1">
    <citation type="journal article" date="2016" name="G3 (Bethesda)">
        <title>First Draft Assembly and Annotation of the Genome of a California Endemic Oak Quercus lobata Nee (Fagaceae).</title>
        <authorList>
            <person name="Sork V.L."/>
            <person name="Fitz-Gibbon S.T."/>
            <person name="Puiu D."/>
            <person name="Crepeau M."/>
            <person name="Gugger P.F."/>
            <person name="Sherman R."/>
            <person name="Stevens K."/>
            <person name="Langley C.H."/>
            <person name="Pellegrini M."/>
            <person name="Salzberg S.L."/>
        </authorList>
    </citation>
    <scope>NUCLEOTIDE SEQUENCE [LARGE SCALE GENOMIC DNA]</scope>
    <source>
        <strain evidence="3 4">cv. SW786</strain>
    </source>
</reference>
<proteinExistence type="predicted"/>
<reference evidence="3" key="2">
    <citation type="submission" date="2021-01" db="UniProtKB">
        <authorList>
            <consortium name="EnsemblPlants"/>
        </authorList>
    </citation>
    <scope>IDENTIFICATION</scope>
</reference>
<dbReference type="PANTHER" id="PTHR33710">
    <property type="entry name" value="BNAC02G09200D PROTEIN"/>
    <property type="match status" value="1"/>
</dbReference>
<evidence type="ECO:0000259" key="2">
    <source>
        <dbReference type="Pfam" id="PF13966"/>
    </source>
</evidence>
<dbReference type="AlphaFoldDB" id="A0A7N2LLY4"/>
<dbReference type="EMBL" id="LRBV02000005">
    <property type="status" value="NOT_ANNOTATED_CDS"/>
    <property type="molecule type" value="Genomic_DNA"/>
</dbReference>
<feature type="domain" description="Reverse transcriptase zinc-binding" evidence="2">
    <location>
        <begin position="896"/>
        <end position="980"/>
    </location>
</feature>
<evidence type="ECO:0000313" key="3">
    <source>
        <dbReference type="EnsemblPlants" id="QL05p026285:mrna"/>
    </source>
</evidence>
<dbReference type="InterPro" id="IPR036691">
    <property type="entry name" value="Endo/exonu/phosph_ase_sf"/>
</dbReference>
<dbReference type="Gene3D" id="3.60.10.10">
    <property type="entry name" value="Endonuclease/exonuclease/phosphatase"/>
    <property type="match status" value="1"/>
</dbReference>
<dbReference type="InterPro" id="IPR026960">
    <property type="entry name" value="RVT-Znf"/>
</dbReference>
<dbReference type="Gramene" id="QL05p026285:mrna">
    <property type="protein sequence ID" value="QL05p026285:mrna"/>
    <property type="gene ID" value="QL05p026285"/>
</dbReference>
<name>A0A7N2LLY4_QUELO</name>
<protein>
    <recommendedName>
        <fullName evidence="2">Reverse transcriptase zinc-binding domain-containing protein</fullName>
    </recommendedName>
</protein>
<dbReference type="PANTHER" id="PTHR33710:SF71">
    <property type="entry name" value="ENDONUCLEASE_EXONUCLEASE_PHOSPHATASE DOMAIN-CONTAINING PROTEIN"/>
    <property type="match status" value="1"/>
</dbReference>
<dbReference type="Pfam" id="PF13966">
    <property type="entry name" value="zf-RVT"/>
    <property type="match status" value="1"/>
</dbReference>
<evidence type="ECO:0000256" key="1">
    <source>
        <dbReference type="SAM" id="MobiDB-lite"/>
    </source>
</evidence>
<dbReference type="Proteomes" id="UP000594261">
    <property type="component" value="Chromosome 5"/>
</dbReference>